<dbReference type="NCBIfam" id="TIGR02702">
    <property type="entry name" value="SufR_cyano"/>
    <property type="match status" value="1"/>
</dbReference>
<dbReference type="EMBL" id="CP003940">
    <property type="protein sequence ID" value="AFZ47553.1"/>
    <property type="molecule type" value="Genomic_DNA"/>
</dbReference>
<evidence type="ECO:0000313" key="1">
    <source>
        <dbReference type="EMBL" id="AFZ47553.1"/>
    </source>
</evidence>
<keyword evidence="2" id="KW-1185">Reference proteome</keyword>
<dbReference type="InterPro" id="IPR036390">
    <property type="entry name" value="WH_DNA-bd_sf"/>
</dbReference>
<dbReference type="InterPro" id="IPR014075">
    <property type="entry name" value="SUF_FeS_clus_asmb_SufR_cyano"/>
</dbReference>
<dbReference type="PANTHER" id="PTHR38600">
    <property type="entry name" value="TRANSCRIPTIONAL REGULATORY PROTEIN"/>
    <property type="match status" value="1"/>
</dbReference>
<organism evidence="1 2">
    <name type="scientific">Cyanobacterium stanieri (strain ATCC 29140 / PCC 7202)</name>
    <dbReference type="NCBI Taxonomy" id="292563"/>
    <lineage>
        <taxon>Bacteria</taxon>
        <taxon>Bacillati</taxon>
        <taxon>Cyanobacteriota</taxon>
        <taxon>Cyanophyceae</taxon>
        <taxon>Oscillatoriophycideae</taxon>
        <taxon>Chroococcales</taxon>
        <taxon>Geminocystaceae</taxon>
        <taxon>Cyanobacterium</taxon>
    </lineage>
</organism>
<dbReference type="PATRIC" id="fig|292563.3.peg.1662"/>
<dbReference type="Proteomes" id="UP000010483">
    <property type="component" value="Chromosome"/>
</dbReference>
<gene>
    <name evidence="1" type="ordered locus">Cyast_1592</name>
</gene>
<dbReference type="CDD" id="cd00090">
    <property type="entry name" value="HTH_ARSR"/>
    <property type="match status" value="1"/>
</dbReference>
<dbReference type="eggNOG" id="COG2345">
    <property type="taxonomic scope" value="Bacteria"/>
</dbReference>
<reference evidence="2" key="1">
    <citation type="journal article" date="2013" name="Proc. Natl. Acad. Sci. U.S.A.">
        <title>Improving the coverage of the cyanobacterial phylum using diversity-driven genome sequencing.</title>
        <authorList>
            <person name="Shih P.M."/>
            <person name="Wu D."/>
            <person name="Latifi A."/>
            <person name="Axen S.D."/>
            <person name="Fewer D.P."/>
            <person name="Talla E."/>
            <person name="Calteau A."/>
            <person name="Cai F."/>
            <person name="Tandeau de Marsac N."/>
            <person name="Rippka R."/>
            <person name="Herdman M."/>
            <person name="Sivonen K."/>
            <person name="Coursin T."/>
            <person name="Laurent T."/>
            <person name="Goodwin L."/>
            <person name="Nolan M."/>
            <person name="Davenport K.W."/>
            <person name="Han C.S."/>
            <person name="Rubin E.M."/>
            <person name="Eisen J.A."/>
            <person name="Woyke T."/>
            <person name="Gugger M."/>
            <person name="Kerfeld C.A."/>
        </authorList>
    </citation>
    <scope>NUCLEOTIDE SEQUENCE [LARGE SCALE GENOMIC DNA]</scope>
    <source>
        <strain evidence="2">ATCC 29140 / PCC 7202</strain>
    </source>
</reference>
<evidence type="ECO:0000313" key="2">
    <source>
        <dbReference type="Proteomes" id="UP000010483"/>
    </source>
</evidence>
<proteinExistence type="predicted"/>
<dbReference type="PANTHER" id="PTHR38600:SF2">
    <property type="entry name" value="SLL0088 PROTEIN"/>
    <property type="match status" value="1"/>
</dbReference>
<dbReference type="KEGG" id="csn:Cyast_1592"/>
<name>K9YN70_CYASC</name>
<dbReference type="InterPro" id="IPR011991">
    <property type="entry name" value="ArsR-like_HTH"/>
</dbReference>
<dbReference type="STRING" id="292563.Cyast_1592"/>
<protein>
    <submittedName>
        <fullName evidence="1">Transcriptional regulator</fullName>
    </submittedName>
</protein>
<dbReference type="Gene3D" id="1.10.10.10">
    <property type="entry name" value="Winged helix-like DNA-binding domain superfamily/Winged helix DNA-binding domain"/>
    <property type="match status" value="1"/>
</dbReference>
<dbReference type="HOGENOM" id="CLU_078469_2_1_3"/>
<sequence>MNISLNQSSKEIILQYLLKNNKATVQEIAHAIDITPQAIRRHLKDLENQNLIDHEIMPLKSGRPQHLYYLSQQGRDLFPQNYGDFAVSFLDTMAETVGENQVSQVLAKQWQKKASFYREHIKGKNLAERVQKLAEIRRREGYMAELYCLNDSHQPGVEKFFLNEHNCAISDVAESYPQVCGHELEMFVSLFPDCKVERTNWINDGEHRCGYLITHE</sequence>
<dbReference type="SUPFAM" id="SSF46785">
    <property type="entry name" value="Winged helix' DNA-binding domain"/>
    <property type="match status" value="1"/>
</dbReference>
<accession>K9YN70</accession>
<dbReference type="InterPro" id="IPR036388">
    <property type="entry name" value="WH-like_DNA-bd_sf"/>
</dbReference>
<dbReference type="AlphaFoldDB" id="K9YN70"/>
<dbReference type="Pfam" id="PF13412">
    <property type="entry name" value="HTH_24"/>
    <property type="match status" value="1"/>
</dbReference>
<dbReference type="BioCyc" id="CSTA292563:G1353-1602-MONOMER"/>